<gene>
    <name evidence="5" type="ORF">M0812_03480</name>
</gene>
<dbReference type="SUPFAM" id="SSF54695">
    <property type="entry name" value="POZ domain"/>
    <property type="match status" value="1"/>
</dbReference>
<evidence type="ECO:0000256" key="3">
    <source>
        <dbReference type="PROSITE-ProRule" id="PRU00023"/>
    </source>
</evidence>
<keyword evidence="5" id="KW-0649">Protein kinase inhibitor</keyword>
<sequence length="688" mass="80897">MVKKMGTDFTAQDDNGHTALHYLCFSQVDTKIMKYFIKNGLNMNDLDKKQRTPFHYLCEQNISNETLKFALTNGALLNQQDYFGQTAFHFFCKRNSSKELLKTLYKYDADPNIRDNNKSTPINYLCLRKPAEEMIELSIRNGALPNLQNNDGETFLHLLNKSSTAKIEFIKFLLDSGADPNITNNKKLTPLHYICKNEPNVEILKLILGKIRDINAKDMEDQTILHYISDKYKIVDSEIFKVLFQHKADPNIKSRRLNTPFHFIASGQNSRYEVIELFFKNGANPNIKDFYQETPFHKHCKSKWVTVKTLKLFVQHGADLKAQTPKLFTNFFIIFQTLPTIQLINFFLENRININSQNGSNGKTVLHQYSDMSLLDINVLRYLLINGADPNIKEKENGCTPLHMLAYRKEINLDFFKLFFEFGANVKIKTKNGLDLKGLICEKYESDPQKEKLMQMININFNALKDNFKQFLEREEFTDLEIKGIKVHSILLTHRIKKKINDIIQVFEKFEKKHILNILKWVYYAKFPIYLNEKEKNKFFKIISKLGIDIYSPKYDYNSYLQDLLNDDQSKDFTIIIDKTKEKIKVHRFIIQCRSELYRGMFLSIEDSDDLKEVKDYSGISFETLHLFIKYLYTEKIDEGLFNKKIVYELSVAMDFFQLTPKCSLKWYIDQKNLLKKKTGKKKKKKKK</sequence>
<dbReference type="GO" id="GO:0004860">
    <property type="term" value="F:protein kinase inhibitor activity"/>
    <property type="evidence" value="ECO:0007669"/>
    <property type="project" value="UniProtKB-KW"/>
</dbReference>
<keyword evidence="2 3" id="KW-0040">ANK repeat</keyword>
<dbReference type="PANTHER" id="PTHR24180:SF45">
    <property type="entry name" value="POLY [ADP-RIBOSE] POLYMERASE TANKYRASE"/>
    <property type="match status" value="1"/>
</dbReference>
<feature type="repeat" description="ANK" evidence="3">
    <location>
        <begin position="83"/>
        <end position="116"/>
    </location>
</feature>
<dbReference type="InterPro" id="IPR036770">
    <property type="entry name" value="Ankyrin_rpt-contain_sf"/>
</dbReference>
<dbReference type="InterPro" id="IPR000210">
    <property type="entry name" value="BTB/POZ_dom"/>
</dbReference>
<dbReference type="InterPro" id="IPR011333">
    <property type="entry name" value="SKP1/BTB/POZ_sf"/>
</dbReference>
<reference evidence="5" key="1">
    <citation type="submission" date="2022-08" db="EMBL/GenBank/DDBJ databases">
        <title>Novel sulphate-reducing endosymbionts in the free-living metamonad Anaeramoeba.</title>
        <authorList>
            <person name="Jerlstrom-Hultqvist J."/>
            <person name="Cepicka I."/>
            <person name="Gallot-Lavallee L."/>
            <person name="Salas-Leiva D."/>
            <person name="Curtis B.A."/>
            <person name="Zahonova K."/>
            <person name="Pipaliya S."/>
            <person name="Dacks J."/>
            <person name="Roger A.J."/>
        </authorList>
    </citation>
    <scope>NUCLEOTIDE SEQUENCE</scope>
    <source>
        <strain evidence="5">Busselton2</strain>
    </source>
</reference>
<evidence type="ECO:0000256" key="1">
    <source>
        <dbReference type="ARBA" id="ARBA00022737"/>
    </source>
</evidence>
<evidence type="ECO:0000256" key="2">
    <source>
        <dbReference type="ARBA" id="ARBA00023043"/>
    </source>
</evidence>
<comment type="caution">
    <text evidence="5">The sequence shown here is derived from an EMBL/GenBank/DDBJ whole genome shotgun (WGS) entry which is preliminary data.</text>
</comment>
<proteinExistence type="predicted"/>
<dbReference type="InterPro" id="IPR002110">
    <property type="entry name" value="Ankyrin_rpt"/>
</dbReference>
<name>A0AAV8AG53_9EUKA</name>
<dbReference type="SUPFAM" id="SSF48403">
    <property type="entry name" value="Ankyrin repeat"/>
    <property type="match status" value="2"/>
</dbReference>
<dbReference type="EMBL" id="JANTQA010000008">
    <property type="protein sequence ID" value="KAJ3451727.1"/>
    <property type="molecule type" value="Genomic_DNA"/>
</dbReference>
<dbReference type="Pfam" id="PF12796">
    <property type="entry name" value="Ank_2"/>
    <property type="match status" value="2"/>
</dbReference>
<feature type="repeat" description="ANK" evidence="3">
    <location>
        <begin position="397"/>
        <end position="431"/>
    </location>
</feature>
<feature type="domain" description="BTB" evidence="4">
    <location>
        <begin position="571"/>
        <end position="641"/>
    </location>
</feature>
<feature type="repeat" description="ANK" evidence="3">
    <location>
        <begin position="15"/>
        <end position="48"/>
    </location>
</feature>
<dbReference type="CDD" id="cd18186">
    <property type="entry name" value="BTB_POZ_ZBTB_KLHL-like"/>
    <property type="match status" value="1"/>
</dbReference>
<dbReference type="Gene3D" id="3.30.710.10">
    <property type="entry name" value="Potassium Channel Kv1.1, Chain A"/>
    <property type="match status" value="1"/>
</dbReference>
<dbReference type="SMART" id="SM00248">
    <property type="entry name" value="ANK"/>
    <property type="match status" value="11"/>
</dbReference>
<dbReference type="PROSITE" id="PS50297">
    <property type="entry name" value="ANK_REP_REGION"/>
    <property type="match status" value="3"/>
</dbReference>
<accession>A0AAV8AG53</accession>
<organism evidence="5 6">
    <name type="scientific">Anaeramoeba flamelloides</name>
    <dbReference type="NCBI Taxonomy" id="1746091"/>
    <lineage>
        <taxon>Eukaryota</taxon>
        <taxon>Metamonada</taxon>
        <taxon>Anaeramoebidae</taxon>
        <taxon>Anaeramoeba</taxon>
    </lineage>
</organism>
<dbReference type="Gene3D" id="1.25.40.20">
    <property type="entry name" value="Ankyrin repeat-containing domain"/>
    <property type="match status" value="4"/>
</dbReference>
<evidence type="ECO:0000259" key="4">
    <source>
        <dbReference type="PROSITE" id="PS50097"/>
    </source>
</evidence>
<evidence type="ECO:0000313" key="6">
    <source>
        <dbReference type="Proteomes" id="UP001146793"/>
    </source>
</evidence>
<feature type="repeat" description="ANK" evidence="3">
    <location>
        <begin position="256"/>
        <end position="290"/>
    </location>
</feature>
<feature type="repeat" description="ANK" evidence="3">
    <location>
        <begin position="151"/>
        <end position="185"/>
    </location>
</feature>
<dbReference type="AlphaFoldDB" id="A0AAV8AG53"/>
<feature type="repeat" description="ANK" evidence="3">
    <location>
        <begin position="361"/>
        <end position="395"/>
    </location>
</feature>
<dbReference type="Proteomes" id="UP001146793">
    <property type="component" value="Unassembled WGS sequence"/>
</dbReference>
<protein>
    <submittedName>
        <fullName evidence="5">Cyclin-dependent kinase inhibitor 2c-related</fullName>
    </submittedName>
</protein>
<dbReference type="PROSITE" id="PS50088">
    <property type="entry name" value="ANK_REPEAT"/>
    <property type="match status" value="6"/>
</dbReference>
<dbReference type="PANTHER" id="PTHR24180">
    <property type="entry name" value="CYCLIN-DEPENDENT KINASE INHIBITOR 2C-RELATED"/>
    <property type="match status" value="1"/>
</dbReference>
<dbReference type="InterPro" id="IPR051637">
    <property type="entry name" value="Ank_repeat_dom-contain_49"/>
</dbReference>
<dbReference type="Pfam" id="PF00023">
    <property type="entry name" value="Ank"/>
    <property type="match status" value="2"/>
</dbReference>
<dbReference type="PROSITE" id="PS50097">
    <property type="entry name" value="BTB"/>
    <property type="match status" value="1"/>
</dbReference>
<evidence type="ECO:0000313" key="5">
    <source>
        <dbReference type="EMBL" id="KAJ3451727.1"/>
    </source>
</evidence>
<keyword evidence="1" id="KW-0677">Repeat</keyword>
<dbReference type="Pfam" id="PF00651">
    <property type="entry name" value="BTB"/>
    <property type="match status" value="1"/>
</dbReference>